<dbReference type="InterPro" id="IPR027417">
    <property type="entry name" value="P-loop_NTPase"/>
</dbReference>
<dbReference type="InterPro" id="IPR048428">
    <property type="entry name" value="YobI-NTPase"/>
</dbReference>
<dbReference type="SUPFAM" id="SSF52540">
    <property type="entry name" value="P-loop containing nucleoside triphosphate hydrolases"/>
    <property type="match status" value="1"/>
</dbReference>
<comment type="caution">
    <text evidence="2">The sequence shown here is derived from an EMBL/GenBank/DDBJ whole genome shotgun (WGS) entry which is preliminary data.</text>
</comment>
<evidence type="ECO:0000313" key="3">
    <source>
        <dbReference type="Proteomes" id="UP000019063"/>
    </source>
</evidence>
<accession>W4HFN5</accession>
<evidence type="ECO:0000259" key="1">
    <source>
        <dbReference type="Pfam" id="PF20693"/>
    </source>
</evidence>
<dbReference type="STRING" id="1379903.ATO8_20474"/>
<keyword evidence="3" id="KW-1185">Reference proteome</keyword>
<gene>
    <name evidence="2" type="ORF">ATO8_20474</name>
</gene>
<protein>
    <recommendedName>
        <fullName evidence="1">YobI-like P-loop NTPase domain-containing protein</fullName>
    </recommendedName>
</protein>
<dbReference type="EMBL" id="AQQW01000024">
    <property type="protein sequence ID" value="ETW10805.1"/>
    <property type="molecule type" value="Genomic_DNA"/>
</dbReference>
<dbReference type="Proteomes" id="UP000019063">
    <property type="component" value="Unassembled WGS sequence"/>
</dbReference>
<dbReference type="AlphaFoldDB" id="W4HFN5"/>
<reference evidence="2 3" key="1">
    <citation type="journal article" date="2014" name="Antonie Van Leeuwenhoek">
        <title>Roseivivax atlanticus sp. nov., isolated from surface seawater of the Atlantic Ocean.</title>
        <authorList>
            <person name="Li G."/>
            <person name="Lai Q."/>
            <person name="Liu X."/>
            <person name="Sun F."/>
            <person name="Shao Z."/>
        </authorList>
    </citation>
    <scope>NUCLEOTIDE SEQUENCE [LARGE SCALE GENOMIC DNA]</scope>
    <source>
        <strain evidence="2 3">22II-s10s</strain>
    </source>
</reference>
<dbReference type="eggNOG" id="COG5290">
    <property type="taxonomic scope" value="Bacteria"/>
</dbReference>
<sequence>MEALRLRFASPDSSTNFVDLAPTDEADRDGVYSTALKFATRSPEVYNIALTGPYGSGKSSIIRSFLKSYPRQALHIWPAPIGWSGFSLSA</sequence>
<proteinExistence type="predicted"/>
<dbReference type="Pfam" id="PF20693">
    <property type="entry name" value="YobI-ATPase"/>
    <property type="match status" value="1"/>
</dbReference>
<feature type="domain" description="YobI-like P-loop NTPase" evidence="1">
    <location>
        <begin position="32"/>
        <end position="76"/>
    </location>
</feature>
<organism evidence="2 3">
    <name type="scientific">Roseivivax marinus</name>
    <dbReference type="NCBI Taxonomy" id="1379903"/>
    <lineage>
        <taxon>Bacteria</taxon>
        <taxon>Pseudomonadati</taxon>
        <taxon>Pseudomonadota</taxon>
        <taxon>Alphaproteobacteria</taxon>
        <taxon>Rhodobacterales</taxon>
        <taxon>Roseobacteraceae</taxon>
        <taxon>Roseivivax</taxon>
    </lineage>
</organism>
<feature type="non-terminal residue" evidence="2">
    <location>
        <position position="90"/>
    </location>
</feature>
<evidence type="ECO:0000313" key="2">
    <source>
        <dbReference type="EMBL" id="ETW10805.1"/>
    </source>
</evidence>
<name>W4HFN5_9RHOB</name>